<feature type="signal peptide" evidence="1">
    <location>
        <begin position="1"/>
        <end position="17"/>
    </location>
</feature>
<proteinExistence type="predicted"/>
<evidence type="ECO:0000256" key="1">
    <source>
        <dbReference type="SAM" id="SignalP"/>
    </source>
</evidence>
<gene>
    <name evidence="2" type="ORF">GPUH_LOCUS22298</name>
</gene>
<name>A0A183EMV6_9BILA</name>
<sequence>MREVVLVVLQLARMTVTDLLGSLNLPEEHIQYWLNRNEALHNFCSQNETCYSKYELNNKQCWGYEASCSKKDSFSARKAKCTKPNSWQKQIFKKQADFAKLAEVLSTITPICVSNYSEGSSLECSSHLRFCRAKNIFFDFHNLNAKNSKRYRNDVIQKGQAGGNCNMLFNEAALRSRADEKSYLQSWAHELEHFSSYPTFEVSKRQCDVIFEKPTVLIKLDAASSMYHHFCDFVNLYASQHVNGSVDMDIDILWWDTVSFLAAASPKPLIIHYARNCERASEPSALATVIANKNCG</sequence>
<dbReference type="WBParaSite" id="GPUH_0002232401-mRNA-1">
    <property type="protein sequence ID" value="GPUH_0002232401-mRNA-1"/>
    <property type="gene ID" value="GPUH_0002232401"/>
</dbReference>
<dbReference type="EMBL" id="UYRT01094737">
    <property type="protein sequence ID" value="VDN39793.1"/>
    <property type="molecule type" value="Genomic_DNA"/>
</dbReference>
<evidence type="ECO:0000313" key="2">
    <source>
        <dbReference type="EMBL" id="VDN39793.1"/>
    </source>
</evidence>
<dbReference type="OrthoDB" id="529273at2759"/>
<accession>A0A183EMV6</accession>
<reference evidence="2 3" key="2">
    <citation type="submission" date="2018-11" db="EMBL/GenBank/DDBJ databases">
        <authorList>
            <consortium name="Pathogen Informatics"/>
        </authorList>
    </citation>
    <scope>NUCLEOTIDE SEQUENCE [LARGE SCALE GENOMIC DNA]</scope>
</reference>
<organism evidence="4">
    <name type="scientific">Gongylonema pulchrum</name>
    <dbReference type="NCBI Taxonomy" id="637853"/>
    <lineage>
        <taxon>Eukaryota</taxon>
        <taxon>Metazoa</taxon>
        <taxon>Ecdysozoa</taxon>
        <taxon>Nematoda</taxon>
        <taxon>Chromadorea</taxon>
        <taxon>Rhabditida</taxon>
        <taxon>Spirurina</taxon>
        <taxon>Spiruromorpha</taxon>
        <taxon>Spiruroidea</taxon>
        <taxon>Gongylonematidae</taxon>
        <taxon>Gongylonema</taxon>
    </lineage>
</organism>
<feature type="chain" id="PRO_5043139259" evidence="1">
    <location>
        <begin position="18"/>
        <end position="296"/>
    </location>
</feature>
<keyword evidence="3" id="KW-1185">Reference proteome</keyword>
<evidence type="ECO:0000313" key="4">
    <source>
        <dbReference type="WBParaSite" id="GPUH_0002232401-mRNA-1"/>
    </source>
</evidence>
<keyword evidence="1" id="KW-0732">Signal</keyword>
<dbReference type="Proteomes" id="UP000271098">
    <property type="component" value="Unassembled WGS sequence"/>
</dbReference>
<protein>
    <submittedName>
        <fullName evidence="4">C-type lectin domain-containing protein</fullName>
    </submittedName>
</protein>
<evidence type="ECO:0000313" key="3">
    <source>
        <dbReference type="Proteomes" id="UP000271098"/>
    </source>
</evidence>
<dbReference type="AlphaFoldDB" id="A0A183EMV6"/>
<reference evidence="4" key="1">
    <citation type="submission" date="2016-06" db="UniProtKB">
        <authorList>
            <consortium name="WormBaseParasite"/>
        </authorList>
    </citation>
    <scope>IDENTIFICATION</scope>
</reference>